<gene>
    <name evidence="15" type="ORF">GCG54_00004503</name>
</gene>
<keyword evidence="16" id="KW-1185">Reference proteome</keyword>
<feature type="region of interest" description="Disordered" evidence="13">
    <location>
        <begin position="535"/>
        <end position="568"/>
    </location>
</feature>
<reference evidence="15" key="2">
    <citation type="submission" date="2020-03" db="EMBL/GenBank/DDBJ databases">
        <authorList>
            <person name="Fu F.-F."/>
            <person name="Chen J."/>
        </authorList>
    </citation>
    <scope>NUCLEOTIDE SEQUENCE</scope>
    <source>
        <strain evidence="15">Lc1</strain>
    </source>
</reference>
<evidence type="ECO:0000259" key="14">
    <source>
        <dbReference type="Pfam" id="PF02463"/>
    </source>
</evidence>
<feature type="coiled-coil region" evidence="12">
    <location>
        <begin position="821"/>
        <end position="991"/>
    </location>
</feature>
<evidence type="ECO:0000256" key="7">
    <source>
        <dbReference type="ARBA" id="ARBA00022840"/>
    </source>
</evidence>
<evidence type="ECO:0000256" key="9">
    <source>
        <dbReference type="ARBA" id="ARBA00023172"/>
    </source>
</evidence>
<feature type="compositionally biased region" description="Basic and acidic residues" evidence="13">
    <location>
        <begin position="545"/>
        <end position="566"/>
    </location>
</feature>
<dbReference type="GO" id="GO:0003684">
    <property type="term" value="F:damaged DNA binding"/>
    <property type="evidence" value="ECO:0007669"/>
    <property type="project" value="TreeGrafter"/>
</dbReference>
<keyword evidence="4" id="KW-0158">Chromosome</keyword>
<evidence type="ECO:0000256" key="13">
    <source>
        <dbReference type="SAM" id="MobiDB-lite"/>
    </source>
</evidence>
<organism evidence="15 16">
    <name type="scientific">Colletotrichum gloeosporioides</name>
    <name type="common">Anthracnose fungus</name>
    <name type="synonym">Glomerella cingulata</name>
    <dbReference type="NCBI Taxonomy" id="474922"/>
    <lineage>
        <taxon>Eukaryota</taxon>
        <taxon>Fungi</taxon>
        <taxon>Dikarya</taxon>
        <taxon>Ascomycota</taxon>
        <taxon>Pezizomycotina</taxon>
        <taxon>Sordariomycetes</taxon>
        <taxon>Hypocreomycetidae</taxon>
        <taxon>Glomerellales</taxon>
        <taxon>Glomerellaceae</taxon>
        <taxon>Colletotrichum</taxon>
        <taxon>Colletotrichum gloeosporioides species complex</taxon>
    </lineage>
</organism>
<evidence type="ECO:0000256" key="3">
    <source>
        <dbReference type="ARBA" id="ARBA00006793"/>
    </source>
</evidence>
<keyword evidence="7" id="KW-0067">ATP-binding</keyword>
<dbReference type="GO" id="GO:0005634">
    <property type="term" value="C:nucleus"/>
    <property type="evidence" value="ECO:0007669"/>
    <property type="project" value="UniProtKB-SubCell"/>
</dbReference>
<feature type="coiled-coil region" evidence="12">
    <location>
        <begin position="357"/>
        <end position="514"/>
    </location>
</feature>
<feature type="region of interest" description="Disordered" evidence="13">
    <location>
        <begin position="94"/>
        <end position="153"/>
    </location>
</feature>
<dbReference type="PANTHER" id="PTHR19306:SF6">
    <property type="entry name" value="STRUCTURAL MAINTENANCE OF CHROMOSOMES PROTEIN 6"/>
    <property type="match status" value="1"/>
</dbReference>
<dbReference type="GO" id="GO:0005524">
    <property type="term" value="F:ATP binding"/>
    <property type="evidence" value="ECO:0007669"/>
    <property type="project" value="UniProtKB-KW"/>
</dbReference>
<comment type="caution">
    <text evidence="15">The sequence shown here is derived from an EMBL/GenBank/DDBJ whole genome shotgun (WGS) entry which is preliminary data.</text>
</comment>
<dbReference type="GO" id="GO:0035861">
    <property type="term" value="C:site of double-strand break"/>
    <property type="evidence" value="ECO:0007669"/>
    <property type="project" value="TreeGrafter"/>
</dbReference>
<accession>A0A8H4C679</accession>
<dbReference type="GeneID" id="69011658"/>
<keyword evidence="9" id="KW-0233">DNA recombination</keyword>
<feature type="coiled-coil region" evidence="12">
    <location>
        <begin position="1040"/>
        <end position="1067"/>
    </location>
</feature>
<keyword evidence="10" id="KW-0234">DNA repair</keyword>
<feature type="non-terminal residue" evidence="15">
    <location>
        <position position="1"/>
    </location>
</feature>
<evidence type="ECO:0000256" key="5">
    <source>
        <dbReference type="ARBA" id="ARBA00022741"/>
    </source>
</evidence>
<comment type="subcellular location">
    <subcellularLocation>
        <location evidence="2">Chromosome</location>
    </subcellularLocation>
    <subcellularLocation>
        <location evidence="1">Nucleus</location>
    </subcellularLocation>
</comment>
<feature type="domain" description="RecF/RecN/SMC N-terminal" evidence="14">
    <location>
        <begin position="190"/>
        <end position="1203"/>
    </location>
</feature>
<keyword evidence="6" id="KW-0227">DNA damage</keyword>
<evidence type="ECO:0000313" key="16">
    <source>
        <dbReference type="Proteomes" id="UP000613401"/>
    </source>
</evidence>
<dbReference type="GO" id="GO:0030915">
    <property type="term" value="C:Smc5-Smc6 complex"/>
    <property type="evidence" value="ECO:0007669"/>
    <property type="project" value="TreeGrafter"/>
</dbReference>
<dbReference type="EMBL" id="WVTB01000105">
    <property type="protein sequence ID" value="KAF3797873.1"/>
    <property type="molecule type" value="Genomic_DNA"/>
</dbReference>
<evidence type="ECO:0000256" key="11">
    <source>
        <dbReference type="ARBA" id="ARBA00023242"/>
    </source>
</evidence>
<dbReference type="PANTHER" id="PTHR19306">
    <property type="entry name" value="STRUCTURAL MAINTENANCE OF CHROMOSOMES 5,6 SMC5, SMC6"/>
    <property type="match status" value="1"/>
</dbReference>
<evidence type="ECO:0000256" key="6">
    <source>
        <dbReference type="ARBA" id="ARBA00022763"/>
    </source>
</evidence>
<name>A0A8H4C679_COLGL</name>
<reference evidence="15" key="1">
    <citation type="journal article" date="2020" name="Phytopathology">
        <title>Genome sequence and comparative analysis of Colletotrichum gloeosporioides isolated from Liriodendron leaves.</title>
        <authorList>
            <person name="Fu F.F."/>
            <person name="Hao Z."/>
            <person name="Wang P."/>
            <person name="Lu Y."/>
            <person name="Xue L.J."/>
            <person name="Wei G."/>
            <person name="Tian Y."/>
            <person name="Baishi H."/>
            <person name="Xu H."/>
            <person name="Shi J."/>
            <person name="Cheng T."/>
            <person name="Wang G."/>
            <person name="Yi Y."/>
            <person name="Chen J."/>
        </authorList>
    </citation>
    <scope>NUCLEOTIDE SEQUENCE</scope>
    <source>
        <strain evidence="15">Lc1</strain>
    </source>
</reference>
<dbReference type="SUPFAM" id="SSF52540">
    <property type="entry name" value="P-loop containing nucleoside triphosphate hydrolases"/>
    <property type="match status" value="1"/>
</dbReference>
<keyword evidence="11" id="KW-0539">Nucleus</keyword>
<evidence type="ECO:0000256" key="2">
    <source>
        <dbReference type="ARBA" id="ARBA00004286"/>
    </source>
</evidence>
<evidence type="ECO:0000256" key="10">
    <source>
        <dbReference type="ARBA" id="ARBA00023204"/>
    </source>
</evidence>
<keyword evidence="8 12" id="KW-0175">Coiled coil</keyword>
<keyword evidence="5" id="KW-0547">Nucleotide-binding</keyword>
<dbReference type="Gene3D" id="3.40.50.300">
    <property type="entry name" value="P-loop containing nucleotide triphosphate hydrolases"/>
    <property type="match status" value="2"/>
</dbReference>
<evidence type="ECO:0000313" key="15">
    <source>
        <dbReference type="EMBL" id="KAF3797873.1"/>
    </source>
</evidence>
<comment type="similarity">
    <text evidence="3">Belongs to the SMC family. SMC6 subfamily.</text>
</comment>
<dbReference type="GO" id="GO:0003697">
    <property type="term" value="F:single-stranded DNA binding"/>
    <property type="evidence" value="ECO:0007669"/>
    <property type="project" value="TreeGrafter"/>
</dbReference>
<dbReference type="Pfam" id="PF02463">
    <property type="entry name" value="SMC_N"/>
    <property type="match status" value="1"/>
</dbReference>
<evidence type="ECO:0000256" key="12">
    <source>
        <dbReference type="SAM" id="Coils"/>
    </source>
</evidence>
<evidence type="ECO:0000256" key="8">
    <source>
        <dbReference type="ARBA" id="ARBA00023054"/>
    </source>
</evidence>
<dbReference type="InterPro" id="IPR003395">
    <property type="entry name" value="RecF/RecN/SMC_N"/>
</dbReference>
<protein>
    <submittedName>
        <fullName evidence="15">Structural maintenance of chromosomes protein 6</fullName>
    </submittedName>
</protein>
<sequence length="1230" mass="139384">GVLYRTPHQAFNAIASPCMSSARVDPKPETIHVLPPSRYQSSSSASCVRTRLVIPPSEASVAQPYSSMAPPKRSRAAVEAEEVLDVRRARSYLSQDASSKRVRLSYSTHEKREDESSSSDSEATGNQDEDEDDNGRGRQDSPPRTQYEIARDDGFRHLQYEDQDDQRATQKIKSRPQRIGENHAAENGIIESVECFNFMCHERLFVELGPLINFIVGENGSGKSAVLTALTLCLGGKASSTNRGGSLKSFIKEGRDNSIIIVRIKNQGVDAYQPEVYGETIRVERHFSRAGSSGFKLKSVAGKTISTKKADVDEISEYWAFQVDNPLNVLSQDNARQFLNSSSASMKYKFFVRGVQLEQLDNDYKLLTEILESHEAKLPSLEEHVRRSEREFSEARKLRDIAQRNEEMRREYRRLRNQLYWSQVAEQEDLLQQCDDQIASLDEVINGSESSIEQKSQALSQCDELLARAQAALQEKQMEATTINEDVAAARAEFDEAKAQVTDIHRQLRDVQQRHSNAKAWVKDSEQKIQAEEQRLDAGAGSARQELEARLNDAKSDESSTREKMDQGANAMPELRDALKAAQSTENAGRLDINKKREEISSAESRLQTLQRNGGSAYAAFDRSIPALIQAIEQDSGFEEKPVGPIGAHIQLLKAEWGSILDATLGATLDSFLVANKRDQQRLARLMQRFTWGRTPPIIIGKRLPPNMNLREPDERFDTVLRVLRFDNDWVRSQLIVAHSIDRIILVKERKKAEDVMLNHSPPPNVQVCLAFHDGASKRGHGLRIQAKETGANTSPINAYNRMPRMKSDNETQVKLQGEALAHLRGELRSLETNQRRLEQASAKCKANLAAQELENQSLERQLRRAQAHIESVSAELDQYEGADGRLVGLREELEKAKAEKDHQGTQYGEMKLRQEELNKKTEEYKRKSDEEKRRLRDYDAQLNKLQLAVTRAEDLRKLAVMEKNRAFEDRDNAIEDKRRAESKRDQQAETVANFTHQAMEKAPNRVYIAEGETHKTIEAKYATIHQQLEKRAQRLGASDEEIKERAARAETAYEAAKQLYQGQLEEQAAGKLNLEDRLNRWRLFQRHISARARICFQYLLSERGFRGKLAIDHPQKRLSLFVEPDETKKGTGGRSTKTLSGGEKSFSSICMLLAIWEAMGSPLRCLDEFDVFMDNVNRTISTKMLIEAARRSVSRQYIMITPNAIEGRASLDEDVKVIRLTDPRQRTLV</sequence>
<evidence type="ECO:0000256" key="4">
    <source>
        <dbReference type="ARBA" id="ARBA00022454"/>
    </source>
</evidence>
<dbReference type="RefSeq" id="XP_045257033.1">
    <property type="nucleotide sequence ID" value="XM_045404552.1"/>
</dbReference>
<dbReference type="Proteomes" id="UP000613401">
    <property type="component" value="Unassembled WGS sequence"/>
</dbReference>
<dbReference type="AlphaFoldDB" id="A0A8H4C679"/>
<evidence type="ECO:0000256" key="1">
    <source>
        <dbReference type="ARBA" id="ARBA00004123"/>
    </source>
</evidence>
<dbReference type="InterPro" id="IPR027417">
    <property type="entry name" value="P-loop_NTPase"/>
</dbReference>
<dbReference type="GO" id="GO:0000724">
    <property type="term" value="P:double-strand break repair via homologous recombination"/>
    <property type="evidence" value="ECO:0007669"/>
    <property type="project" value="TreeGrafter"/>
</dbReference>
<proteinExistence type="inferred from homology"/>